<accession>Q69033</accession>
<evidence type="ECO:0000313" key="1">
    <source>
        <dbReference type="EMBL" id="BAA01904.1"/>
    </source>
</evidence>
<feature type="non-terminal residue" evidence="1">
    <location>
        <position position="1"/>
    </location>
</feature>
<organism evidence="1">
    <name type="scientific">Human betaherpesvirus 6</name>
    <dbReference type="NCBI Taxonomy" id="10368"/>
    <lineage>
        <taxon>Viruses</taxon>
        <taxon>Duplodnaviria</taxon>
        <taxon>Heunggongvirae</taxon>
        <taxon>Peploviricota</taxon>
        <taxon>Herviviricetes</taxon>
        <taxon>Herpesvirales</taxon>
        <taxon>Orthoherpesviridae</taxon>
        <taxon>Betaherpesvirinae</taxon>
        <taxon>Roseolovirus</taxon>
    </lineage>
</organism>
<proteinExistence type="predicted"/>
<reference evidence="1" key="1">
    <citation type="journal article" date="1992" name="J. Gen. Virol.">
        <title>The right end of the unique region of the genome of human herpesvirus 6 U1102 contains a candidate immediate early gene enhancer and a homologue of the human cytomegalovirus US22 gene family.</title>
        <authorList>
            <person name="Thomson B.J."/>
            <person name="Honess R.W."/>
        </authorList>
    </citation>
    <scope>NUCLEOTIDE SEQUENCE</scope>
    <source>
        <strain evidence="1">U1102</strain>
    </source>
</reference>
<protein>
    <submittedName>
        <fullName evidence="1">HCLF3 protein</fullName>
    </submittedName>
</protein>
<sequence>KQTIRDIFFFILKECMQIYNQYIKIKKTYPSLTRSSGFSAVGSRCAYMLQRRSHTSESSLEYLWPDIISSISKNIVAIRNINSRHASIFRLVFPVPVDDFFPIMVSVTDVQAENLCKERGGGNVLI</sequence>
<gene>
    <name evidence="1" type="primary">HCLF3</name>
</gene>
<dbReference type="PIR" id="JQ1628">
    <property type="entry name" value="JQ1628"/>
</dbReference>
<name>Q69033_9BETA</name>
<dbReference type="EMBL" id="D11134">
    <property type="protein sequence ID" value="BAA01904.1"/>
    <property type="molecule type" value="Genomic_DNA"/>
</dbReference>